<feature type="transmembrane region" description="Helical" evidence="1">
    <location>
        <begin position="142"/>
        <end position="161"/>
    </location>
</feature>
<feature type="transmembrane region" description="Helical" evidence="1">
    <location>
        <begin position="46"/>
        <end position="67"/>
    </location>
</feature>
<sequence length="221" mass="22639">MEFAAPSSFVVVRALSGDGDGGGGIYMPNAITGFGRMVPPGQTRNLLYGIFPASPPIGGLAGAFLAGFRATRNGNATNLIPFGLGSTAAVDLAVFLIPRFEAKLIIGLGVIVIIGVNLLLATDNANASNILGRKHQGIASSLVGTLNLYGVSLGLGFAGTIEVEVAALYFNAALAMIGLDLDFALVKLSKVECHGWGEEDVPLEVPDVAVMHTSSEANAVA</sequence>
<proteinExistence type="predicted"/>
<organism evidence="2 3">
    <name type="scientific">Talaromyces islandicus</name>
    <name type="common">Penicillium islandicum</name>
    <dbReference type="NCBI Taxonomy" id="28573"/>
    <lineage>
        <taxon>Eukaryota</taxon>
        <taxon>Fungi</taxon>
        <taxon>Dikarya</taxon>
        <taxon>Ascomycota</taxon>
        <taxon>Pezizomycotina</taxon>
        <taxon>Eurotiomycetes</taxon>
        <taxon>Eurotiomycetidae</taxon>
        <taxon>Eurotiales</taxon>
        <taxon>Trichocomaceae</taxon>
        <taxon>Talaromyces</taxon>
        <taxon>Talaromyces sect. Islandici</taxon>
    </lineage>
</organism>
<keyword evidence="1" id="KW-1133">Transmembrane helix</keyword>
<keyword evidence="1" id="KW-0812">Transmembrane</keyword>
<dbReference type="OrthoDB" id="440755at2759"/>
<keyword evidence="1" id="KW-0472">Membrane</keyword>
<dbReference type="InterPro" id="IPR036259">
    <property type="entry name" value="MFS_trans_sf"/>
</dbReference>
<evidence type="ECO:0000313" key="2">
    <source>
        <dbReference type="EMBL" id="CRG83541.1"/>
    </source>
</evidence>
<feature type="transmembrane region" description="Helical" evidence="1">
    <location>
        <begin position="79"/>
        <end position="98"/>
    </location>
</feature>
<accession>A0A0U1LN35</accession>
<dbReference type="AlphaFoldDB" id="A0A0U1LN35"/>
<gene>
    <name evidence="2" type="ORF">PISL3812_00893</name>
</gene>
<name>A0A0U1LN35_TALIS</name>
<dbReference type="Proteomes" id="UP000054383">
    <property type="component" value="Unassembled WGS sequence"/>
</dbReference>
<reference evidence="2 3" key="1">
    <citation type="submission" date="2015-04" db="EMBL/GenBank/DDBJ databases">
        <authorList>
            <person name="Syromyatnikov M.Y."/>
            <person name="Popov V.N."/>
        </authorList>
    </citation>
    <scope>NUCLEOTIDE SEQUENCE [LARGE SCALE GENOMIC DNA]</scope>
    <source>
        <strain evidence="2">WF-38-12</strain>
    </source>
</reference>
<evidence type="ECO:0000256" key="1">
    <source>
        <dbReference type="SAM" id="Phobius"/>
    </source>
</evidence>
<dbReference type="EMBL" id="CVMT01000001">
    <property type="protein sequence ID" value="CRG83541.1"/>
    <property type="molecule type" value="Genomic_DNA"/>
</dbReference>
<feature type="transmembrane region" description="Helical" evidence="1">
    <location>
        <begin position="104"/>
        <end position="121"/>
    </location>
</feature>
<dbReference type="SUPFAM" id="SSF103473">
    <property type="entry name" value="MFS general substrate transporter"/>
    <property type="match status" value="1"/>
</dbReference>
<evidence type="ECO:0008006" key="4">
    <source>
        <dbReference type="Google" id="ProtNLM"/>
    </source>
</evidence>
<protein>
    <recommendedName>
        <fullName evidence="4">Major facilitator superfamily (MFS) profile domain-containing protein</fullName>
    </recommendedName>
</protein>
<evidence type="ECO:0000313" key="3">
    <source>
        <dbReference type="Proteomes" id="UP000054383"/>
    </source>
</evidence>
<keyword evidence="3" id="KW-1185">Reference proteome</keyword>